<comment type="caution">
    <text evidence="1">The sequence shown here is derived from an EMBL/GenBank/DDBJ whole genome shotgun (WGS) entry which is preliminary data.</text>
</comment>
<gene>
    <name evidence="1" type="ORF">OPV22_008359</name>
</gene>
<dbReference type="AlphaFoldDB" id="A0AAV8RGT4"/>
<evidence type="ECO:0000313" key="1">
    <source>
        <dbReference type="EMBL" id="KAJ8497807.1"/>
    </source>
</evidence>
<dbReference type="EMBL" id="JAQQAF010000003">
    <property type="protein sequence ID" value="KAJ8497807.1"/>
    <property type="molecule type" value="Genomic_DNA"/>
</dbReference>
<dbReference type="Proteomes" id="UP001222027">
    <property type="component" value="Unassembled WGS sequence"/>
</dbReference>
<organism evidence="1 2">
    <name type="scientific">Ensete ventricosum</name>
    <name type="common">Abyssinian banana</name>
    <name type="synonym">Musa ensete</name>
    <dbReference type="NCBI Taxonomy" id="4639"/>
    <lineage>
        <taxon>Eukaryota</taxon>
        <taxon>Viridiplantae</taxon>
        <taxon>Streptophyta</taxon>
        <taxon>Embryophyta</taxon>
        <taxon>Tracheophyta</taxon>
        <taxon>Spermatophyta</taxon>
        <taxon>Magnoliopsida</taxon>
        <taxon>Liliopsida</taxon>
        <taxon>Zingiberales</taxon>
        <taxon>Musaceae</taxon>
        <taxon>Ensete</taxon>
    </lineage>
</organism>
<keyword evidence="2" id="KW-1185">Reference proteome</keyword>
<proteinExistence type="predicted"/>
<accession>A0AAV8RGT4</accession>
<evidence type="ECO:0000313" key="2">
    <source>
        <dbReference type="Proteomes" id="UP001222027"/>
    </source>
</evidence>
<sequence>MQHKERAGDLKVMQEEACMNSWVCTHECRRYFQMQGKIKQQWRYDSSTMEKPDKLADSSPIHTFQNLTVLSSGEPGSPSRGPLLQFKAGMCKPQVPSLKLLQSPAVSSREVWTHLQYTADEV</sequence>
<protein>
    <submittedName>
        <fullName evidence="1">Uncharacterized protein</fullName>
    </submittedName>
</protein>
<name>A0AAV8RGT4_ENSVE</name>
<reference evidence="1 2" key="1">
    <citation type="submission" date="2022-12" db="EMBL/GenBank/DDBJ databases">
        <title>Chromosome-scale assembly of the Ensete ventricosum genome.</title>
        <authorList>
            <person name="Dussert Y."/>
            <person name="Stocks J."/>
            <person name="Wendawek A."/>
            <person name="Woldeyes F."/>
            <person name="Nichols R.A."/>
            <person name="Borrell J.S."/>
        </authorList>
    </citation>
    <scope>NUCLEOTIDE SEQUENCE [LARGE SCALE GENOMIC DNA]</scope>
    <source>
        <strain evidence="2">cv. Maze</strain>
        <tissue evidence="1">Seeds</tissue>
    </source>
</reference>